<evidence type="ECO:0000256" key="2">
    <source>
        <dbReference type="ARBA" id="ARBA00004572"/>
    </source>
</evidence>
<comment type="subcellular location">
    <subcellularLocation>
        <location evidence="2">Mitochondrion outer membrane</location>
        <topology evidence="2">Single-pass membrane protein</topology>
    </subcellularLocation>
</comment>
<organism evidence="15 16">
    <name type="scientific">Neolentinus lepideus HHB14362 ss-1</name>
    <dbReference type="NCBI Taxonomy" id="1314782"/>
    <lineage>
        <taxon>Eukaryota</taxon>
        <taxon>Fungi</taxon>
        <taxon>Dikarya</taxon>
        <taxon>Basidiomycota</taxon>
        <taxon>Agaricomycotina</taxon>
        <taxon>Agaricomycetes</taxon>
        <taxon>Gloeophyllales</taxon>
        <taxon>Gloeophyllaceae</taxon>
        <taxon>Neolentinus</taxon>
    </lineage>
</organism>
<reference evidence="15 16" key="1">
    <citation type="journal article" date="2016" name="Mol. Biol. Evol.">
        <title>Comparative Genomics of Early-Diverging Mushroom-Forming Fungi Provides Insights into the Origins of Lignocellulose Decay Capabilities.</title>
        <authorList>
            <person name="Nagy L.G."/>
            <person name="Riley R."/>
            <person name="Tritt A."/>
            <person name="Adam C."/>
            <person name="Daum C."/>
            <person name="Floudas D."/>
            <person name="Sun H."/>
            <person name="Yadav J.S."/>
            <person name="Pangilinan J."/>
            <person name="Larsson K.H."/>
            <person name="Matsuura K."/>
            <person name="Barry K."/>
            <person name="Labutti K."/>
            <person name="Kuo R."/>
            <person name="Ohm R.A."/>
            <person name="Bhattacharya S.S."/>
            <person name="Shirouzu T."/>
            <person name="Yoshinaga Y."/>
            <person name="Martin F.M."/>
            <person name="Grigoriev I.V."/>
            <person name="Hibbett D.S."/>
        </authorList>
    </citation>
    <scope>NUCLEOTIDE SEQUENCE [LARGE SCALE GENOMIC DNA]</scope>
    <source>
        <strain evidence="15 16">HHB14362 ss-1</strain>
    </source>
</reference>
<name>A0A165QNV8_9AGAM</name>
<evidence type="ECO:0000256" key="6">
    <source>
        <dbReference type="ARBA" id="ARBA00022827"/>
    </source>
</evidence>
<proteinExistence type="inferred from homology"/>
<evidence type="ECO:0000256" key="5">
    <source>
        <dbReference type="ARBA" id="ARBA00022787"/>
    </source>
</evidence>
<dbReference type="Gene3D" id="3.40.50.80">
    <property type="entry name" value="Nucleotide-binding domain of ferredoxin-NADP reductase (FNR) module"/>
    <property type="match status" value="1"/>
</dbReference>
<comment type="similarity">
    <text evidence="3 12">Belongs to the flavoprotein pyridine nucleotide cytochrome reductase family.</text>
</comment>
<dbReference type="FunFam" id="3.40.50.80:FF:000009">
    <property type="entry name" value="NADH-cytochrome b5 reductase"/>
    <property type="match status" value="1"/>
</dbReference>
<evidence type="ECO:0000256" key="1">
    <source>
        <dbReference type="ARBA" id="ARBA00001974"/>
    </source>
</evidence>
<feature type="binding site" evidence="11">
    <location>
        <position position="144"/>
    </location>
    <ligand>
        <name>FAD</name>
        <dbReference type="ChEBI" id="CHEBI:57692"/>
    </ligand>
</feature>
<feature type="binding site" evidence="11">
    <location>
        <position position="195"/>
    </location>
    <ligand>
        <name>FAD</name>
        <dbReference type="ChEBI" id="CHEBI:57692"/>
    </ligand>
</feature>
<evidence type="ECO:0000313" key="15">
    <source>
        <dbReference type="EMBL" id="KZT22678.1"/>
    </source>
</evidence>
<keyword evidence="13" id="KW-0812">Transmembrane</keyword>
<dbReference type="SUPFAM" id="SSF52343">
    <property type="entry name" value="Ferredoxin reductase-like, C-terminal NADP-linked domain"/>
    <property type="match status" value="1"/>
</dbReference>
<accession>A0A165QNV8</accession>
<gene>
    <name evidence="15" type="ORF">NEOLEDRAFT_1164083</name>
</gene>
<evidence type="ECO:0000256" key="10">
    <source>
        <dbReference type="ARBA" id="ARBA00047682"/>
    </source>
</evidence>
<dbReference type="PANTHER" id="PTHR19370">
    <property type="entry name" value="NADH-CYTOCHROME B5 REDUCTASE"/>
    <property type="match status" value="1"/>
</dbReference>
<evidence type="ECO:0000256" key="8">
    <source>
        <dbReference type="ARBA" id="ARBA00023027"/>
    </source>
</evidence>
<dbReference type="InterPro" id="IPR001834">
    <property type="entry name" value="CBR-like"/>
</dbReference>
<dbReference type="STRING" id="1314782.A0A165QNV8"/>
<dbReference type="InterPro" id="IPR001709">
    <property type="entry name" value="Flavoprot_Pyr_Nucl_cyt_Rdtase"/>
</dbReference>
<dbReference type="PANTHER" id="PTHR19370:SF171">
    <property type="entry name" value="NADH-CYTOCHROME B5 REDUCTASE 2"/>
    <property type="match status" value="1"/>
</dbReference>
<comment type="cofactor">
    <cofactor evidence="1 11 12">
        <name>FAD</name>
        <dbReference type="ChEBI" id="CHEBI:57692"/>
    </cofactor>
</comment>
<keyword evidence="13" id="KW-0472">Membrane</keyword>
<feature type="domain" description="FAD-binding FR-type" evidence="14">
    <location>
        <begin position="69"/>
        <end position="178"/>
    </location>
</feature>
<feature type="binding site" evidence="11">
    <location>
        <position position="129"/>
    </location>
    <ligand>
        <name>FAD</name>
        <dbReference type="ChEBI" id="CHEBI:57692"/>
    </ligand>
</feature>
<dbReference type="OrthoDB" id="432685at2759"/>
<evidence type="ECO:0000256" key="4">
    <source>
        <dbReference type="ARBA" id="ARBA00022630"/>
    </source>
</evidence>
<feature type="transmembrane region" description="Helical" evidence="13">
    <location>
        <begin position="31"/>
        <end position="49"/>
    </location>
</feature>
<keyword evidence="16" id="KW-1185">Reference proteome</keyword>
<evidence type="ECO:0000313" key="16">
    <source>
        <dbReference type="Proteomes" id="UP000076761"/>
    </source>
</evidence>
<dbReference type="EMBL" id="KV425593">
    <property type="protein sequence ID" value="KZT22678.1"/>
    <property type="molecule type" value="Genomic_DNA"/>
</dbReference>
<dbReference type="Gene3D" id="2.40.30.10">
    <property type="entry name" value="Translation factors"/>
    <property type="match status" value="1"/>
</dbReference>
<keyword evidence="13" id="KW-1133">Transmembrane helix</keyword>
<dbReference type="InterPro" id="IPR017927">
    <property type="entry name" value="FAD-bd_FR_type"/>
</dbReference>
<evidence type="ECO:0000256" key="3">
    <source>
        <dbReference type="ARBA" id="ARBA00006105"/>
    </source>
</evidence>
<keyword evidence="4 11" id="KW-0285">Flavoprotein</keyword>
<dbReference type="AlphaFoldDB" id="A0A165QNV8"/>
<dbReference type="InterPro" id="IPR017938">
    <property type="entry name" value="Riboflavin_synthase-like_b-brl"/>
</dbReference>
<dbReference type="CDD" id="cd06183">
    <property type="entry name" value="cyt_b5_reduct_like"/>
    <property type="match status" value="1"/>
</dbReference>
<dbReference type="GO" id="GO:0005741">
    <property type="term" value="C:mitochondrial outer membrane"/>
    <property type="evidence" value="ECO:0007669"/>
    <property type="project" value="UniProtKB-SubCell"/>
</dbReference>
<keyword evidence="6 11" id="KW-0274">FAD</keyword>
<keyword evidence="7 12" id="KW-0560">Oxidoreductase</keyword>
<dbReference type="InParanoid" id="A0A165QNV8"/>
<dbReference type="Pfam" id="PF00970">
    <property type="entry name" value="FAD_binding_6"/>
    <property type="match status" value="1"/>
</dbReference>
<evidence type="ECO:0000256" key="9">
    <source>
        <dbReference type="ARBA" id="ARBA00023128"/>
    </source>
</evidence>
<feature type="binding site" evidence="11">
    <location>
        <position position="127"/>
    </location>
    <ligand>
        <name>FAD</name>
        <dbReference type="ChEBI" id="CHEBI:57692"/>
    </ligand>
</feature>
<keyword evidence="5" id="KW-1000">Mitochondrion outer membrane</keyword>
<evidence type="ECO:0000256" key="11">
    <source>
        <dbReference type="PIRSR" id="PIRSR601834-1"/>
    </source>
</evidence>
<dbReference type="GO" id="GO:0090524">
    <property type="term" value="F:cytochrome-b5 reductase activity, acting on NADH"/>
    <property type="evidence" value="ECO:0007669"/>
    <property type="project" value="UniProtKB-EC"/>
</dbReference>
<evidence type="ECO:0000259" key="14">
    <source>
        <dbReference type="PROSITE" id="PS51384"/>
    </source>
</evidence>
<evidence type="ECO:0000256" key="7">
    <source>
        <dbReference type="ARBA" id="ARBA00023002"/>
    </source>
</evidence>
<dbReference type="SUPFAM" id="SSF63380">
    <property type="entry name" value="Riboflavin synthase domain-like"/>
    <property type="match status" value="1"/>
</dbReference>
<evidence type="ECO:0000256" key="13">
    <source>
        <dbReference type="SAM" id="Phobius"/>
    </source>
</evidence>
<feature type="binding site" evidence="11">
    <location>
        <position position="153"/>
    </location>
    <ligand>
        <name>FAD</name>
        <dbReference type="ChEBI" id="CHEBI:57692"/>
    </ligand>
</feature>
<dbReference type="PRINTS" id="PR00371">
    <property type="entry name" value="FPNCR"/>
</dbReference>
<dbReference type="InterPro" id="IPR008333">
    <property type="entry name" value="Cbr1-like_FAD-bd_dom"/>
</dbReference>
<evidence type="ECO:0000256" key="12">
    <source>
        <dbReference type="RuleBase" id="RU361226"/>
    </source>
</evidence>
<dbReference type="EC" id="1.6.2.2" evidence="12"/>
<dbReference type="PROSITE" id="PS51384">
    <property type="entry name" value="FAD_FR"/>
    <property type="match status" value="1"/>
</dbReference>
<keyword evidence="8 12" id="KW-0520">NAD</keyword>
<comment type="catalytic activity">
    <reaction evidence="10 12">
        <text>2 Fe(III)-[cytochrome b5] + NADH = 2 Fe(II)-[cytochrome b5] + NAD(+) + H(+)</text>
        <dbReference type="Rhea" id="RHEA:46680"/>
        <dbReference type="Rhea" id="RHEA-COMP:10438"/>
        <dbReference type="Rhea" id="RHEA-COMP:10439"/>
        <dbReference type="ChEBI" id="CHEBI:15378"/>
        <dbReference type="ChEBI" id="CHEBI:29033"/>
        <dbReference type="ChEBI" id="CHEBI:29034"/>
        <dbReference type="ChEBI" id="CHEBI:57540"/>
        <dbReference type="ChEBI" id="CHEBI:57945"/>
        <dbReference type="EC" id="1.6.2.2"/>
    </reaction>
</comment>
<dbReference type="InterPro" id="IPR001433">
    <property type="entry name" value="OxRdtase_FAD/NAD-bd"/>
</dbReference>
<dbReference type="Pfam" id="PF00175">
    <property type="entry name" value="NAD_binding_1"/>
    <property type="match status" value="1"/>
</dbReference>
<feature type="binding site" evidence="11">
    <location>
        <position position="146"/>
    </location>
    <ligand>
        <name>FAD</name>
        <dbReference type="ChEBI" id="CHEBI:57692"/>
    </ligand>
</feature>
<dbReference type="InterPro" id="IPR039261">
    <property type="entry name" value="FNR_nucleotide-bd"/>
</dbReference>
<feature type="binding site" evidence="11">
    <location>
        <position position="128"/>
    </location>
    <ligand>
        <name>FAD</name>
        <dbReference type="ChEBI" id="CHEBI:57692"/>
    </ligand>
</feature>
<sequence>MFARAAVRTRPIAANARRWASTEAKASSSNWGLYAGAAGVVGLGAYLYLDRSGAKPATKTELKSPLDPNGFVEFPLKRIEPYNHNTAKYVYALPEGTAAQLPVASCVYLKSTGDNAPKDAKGNPVARPYTPISAPDLPGEFVFLIKKYDTGAMTPWIANMKEGDKIAVKGPLPKWPYKINEFDDVGMIAGGSGITPMYQILKYAVEDPSNKTRFKLIFANVSEKDILLKEEFDELKKKYPNTFDVVYTLDQPSKGWKGPTGYVNADLVKKTFAPSNLGEKVKIFVCGPPGQMNSICGPKASIKDQGELKGVLKELGYTENQARCLCCFALWAELNF</sequence>
<dbReference type="PRINTS" id="PR00406">
    <property type="entry name" value="CYTB5RDTASE"/>
</dbReference>
<keyword evidence="9" id="KW-0496">Mitochondrion</keyword>
<dbReference type="Proteomes" id="UP000076761">
    <property type="component" value="Unassembled WGS sequence"/>
</dbReference>
<protein>
    <recommendedName>
        <fullName evidence="12">NADH-cytochrome b5 reductase</fullName>
        <ecNumber evidence="12">1.6.2.2</ecNumber>
    </recommendedName>
</protein>